<evidence type="ECO:0000313" key="1">
    <source>
        <dbReference type="EMBL" id="KAF2467690.1"/>
    </source>
</evidence>
<gene>
    <name evidence="1" type="ORF">BDR25DRAFT_316691</name>
</gene>
<organism evidence="1 2">
    <name type="scientific">Lindgomyces ingoldianus</name>
    <dbReference type="NCBI Taxonomy" id="673940"/>
    <lineage>
        <taxon>Eukaryota</taxon>
        <taxon>Fungi</taxon>
        <taxon>Dikarya</taxon>
        <taxon>Ascomycota</taxon>
        <taxon>Pezizomycotina</taxon>
        <taxon>Dothideomycetes</taxon>
        <taxon>Pleosporomycetidae</taxon>
        <taxon>Pleosporales</taxon>
        <taxon>Lindgomycetaceae</taxon>
        <taxon>Lindgomyces</taxon>
    </lineage>
</organism>
<reference evidence="1" key="1">
    <citation type="journal article" date="2020" name="Stud. Mycol.">
        <title>101 Dothideomycetes genomes: a test case for predicting lifestyles and emergence of pathogens.</title>
        <authorList>
            <person name="Haridas S."/>
            <person name="Albert R."/>
            <person name="Binder M."/>
            <person name="Bloem J."/>
            <person name="Labutti K."/>
            <person name="Salamov A."/>
            <person name="Andreopoulos B."/>
            <person name="Baker S."/>
            <person name="Barry K."/>
            <person name="Bills G."/>
            <person name="Bluhm B."/>
            <person name="Cannon C."/>
            <person name="Castanera R."/>
            <person name="Culley D."/>
            <person name="Daum C."/>
            <person name="Ezra D."/>
            <person name="Gonzalez J."/>
            <person name="Henrissat B."/>
            <person name="Kuo A."/>
            <person name="Liang C."/>
            <person name="Lipzen A."/>
            <person name="Lutzoni F."/>
            <person name="Magnuson J."/>
            <person name="Mondo S."/>
            <person name="Nolan M."/>
            <person name="Ohm R."/>
            <person name="Pangilinan J."/>
            <person name="Park H.-J."/>
            <person name="Ramirez L."/>
            <person name="Alfaro M."/>
            <person name="Sun H."/>
            <person name="Tritt A."/>
            <person name="Yoshinaga Y."/>
            <person name="Zwiers L.-H."/>
            <person name="Turgeon B."/>
            <person name="Goodwin S."/>
            <person name="Spatafora J."/>
            <person name="Crous P."/>
            <person name="Grigoriev I."/>
        </authorList>
    </citation>
    <scope>NUCLEOTIDE SEQUENCE</scope>
    <source>
        <strain evidence="1">ATCC 200398</strain>
    </source>
</reference>
<dbReference type="EMBL" id="MU003519">
    <property type="protein sequence ID" value="KAF2467690.1"/>
    <property type="molecule type" value="Genomic_DNA"/>
</dbReference>
<keyword evidence="2" id="KW-1185">Reference proteome</keyword>
<sequence length="438" mass="46391">MAGVTEIPDSKDEFMASSPVVTSISADRFSPAKEDALHAAQDALKAGAGTEQAFSDDVSNISLKQVEGLTQAQANVFANRPEANRGNIETVQELEVMQAKYPPVRNSEQKVSERAANAEDMEFLHPNSQPGDNDGRATNGCVISVDKPILTVQKSNPAAEDKRSGIPRGEKGSIRTGYPASGHSTLPADAAKVTGGELSFRQSHQEPDRGVKETAGASMDKIHVVDGRLLKDVEMVDAGREGRKTPQLQIDPSGDPSRGDKAGLNESTIPALDAPPPPPKEHNLCSDDNWGTEPTTETKKAQGSQQRSPTSDTSTRGTDSAANPSSLPQRSGPQMQNSPPNFKSPEPQPQSESSTPPKPDLPLKSSSPSKSSQESTLEELRAQRATLIASLAALPNIQDAIAKINASSTTYSPSTVETTDTEVIAAANKIVKKHQASP</sequence>
<proteinExistence type="predicted"/>
<protein>
    <submittedName>
        <fullName evidence="1">Uncharacterized protein</fullName>
    </submittedName>
</protein>
<evidence type="ECO:0000313" key="2">
    <source>
        <dbReference type="Proteomes" id="UP000799755"/>
    </source>
</evidence>
<comment type="caution">
    <text evidence="1">The sequence shown here is derived from an EMBL/GenBank/DDBJ whole genome shotgun (WGS) entry which is preliminary data.</text>
</comment>
<dbReference type="Proteomes" id="UP000799755">
    <property type="component" value="Unassembled WGS sequence"/>
</dbReference>
<name>A0ACB6QNJ9_9PLEO</name>
<accession>A0ACB6QNJ9</accession>